<keyword evidence="1" id="KW-1133">Transmembrane helix</keyword>
<accession>A0A220MK34</accession>
<feature type="transmembrane region" description="Helical" evidence="1">
    <location>
        <begin position="15"/>
        <end position="42"/>
    </location>
</feature>
<proteinExistence type="predicted"/>
<evidence type="ECO:0000313" key="3">
    <source>
        <dbReference type="Proteomes" id="UP000197781"/>
    </source>
</evidence>
<keyword evidence="1" id="KW-0812">Transmembrane</keyword>
<dbReference type="Proteomes" id="UP000197781">
    <property type="component" value="Chromosome"/>
</dbReference>
<dbReference type="EMBL" id="CP018145">
    <property type="protein sequence ID" value="ASJ55129.1"/>
    <property type="molecule type" value="Genomic_DNA"/>
</dbReference>
<dbReference type="KEGG" id="bfm:BP422_17175"/>
<keyword evidence="1" id="KW-0472">Membrane</keyword>
<gene>
    <name evidence="2" type="ORF">BP422_17175</name>
</gene>
<evidence type="ECO:0000256" key="1">
    <source>
        <dbReference type="SAM" id="Phobius"/>
    </source>
</evidence>
<evidence type="ECO:0000313" key="2">
    <source>
        <dbReference type="EMBL" id="ASJ55129.1"/>
    </source>
</evidence>
<reference evidence="2 3" key="1">
    <citation type="submission" date="2016-11" db="EMBL/GenBank/DDBJ databases">
        <authorList>
            <person name="Jaros S."/>
            <person name="Januszkiewicz K."/>
            <person name="Wedrychowicz H."/>
        </authorList>
    </citation>
    <scope>NUCLEOTIDE SEQUENCE [LARGE SCALE GENOMIC DNA]</scope>
    <source>
        <strain evidence="2 3">NF2</strain>
    </source>
</reference>
<dbReference type="AlphaFoldDB" id="A0A220MK34"/>
<protein>
    <submittedName>
        <fullName evidence="2">Uncharacterized protein</fullName>
    </submittedName>
</protein>
<organism evidence="2 3">
    <name type="scientific">Brevibacillus formosus</name>
    <dbReference type="NCBI Taxonomy" id="54913"/>
    <lineage>
        <taxon>Bacteria</taxon>
        <taxon>Bacillati</taxon>
        <taxon>Bacillota</taxon>
        <taxon>Bacilli</taxon>
        <taxon>Bacillales</taxon>
        <taxon>Paenibacillaceae</taxon>
        <taxon>Brevibacillus</taxon>
    </lineage>
</organism>
<sequence>MFPLHELRRSFSMNWLYLTIGIVLGVAGIGMLLFAMTSSPILKKNRLERRRQAAENHRPEEYH</sequence>
<name>A0A220MK34_9BACL</name>